<dbReference type="PANTHER" id="PTHR34981:SF1">
    <property type="entry name" value="CELL DIVISION PROTEIN ZAPA"/>
    <property type="match status" value="1"/>
</dbReference>
<comment type="caution">
    <text evidence="11">The sequence shown here is derived from an EMBL/GenBank/DDBJ whole genome shotgun (WGS) entry which is preliminary data.</text>
</comment>
<dbReference type="RefSeq" id="WP_406788348.1">
    <property type="nucleotide sequence ID" value="NZ_JBJIAA010000012.1"/>
</dbReference>
<keyword evidence="5" id="KW-0717">Septation</keyword>
<keyword evidence="4 11" id="KW-0132">Cell division</keyword>
<proteinExistence type="predicted"/>
<protein>
    <recommendedName>
        <fullName evidence="2">Cell division protein ZapA</fullName>
    </recommendedName>
    <alternativeName>
        <fullName evidence="9">Z ring-associated protein ZapA</fullName>
    </alternativeName>
</protein>
<evidence type="ECO:0000256" key="10">
    <source>
        <dbReference type="SAM" id="Coils"/>
    </source>
</evidence>
<accession>A0ABW8THN1</accession>
<evidence type="ECO:0000256" key="2">
    <source>
        <dbReference type="ARBA" id="ARBA00015195"/>
    </source>
</evidence>
<comment type="function">
    <text evidence="7">Activator of cell division through the inhibition of FtsZ GTPase activity, therefore promoting FtsZ assembly into bundles of protofilaments necessary for the formation of the division Z ring. It is recruited early at mid-cell but it is not essential for cell division.</text>
</comment>
<evidence type="ECO:0000256" key="7">
    <source>
        <dbReference type="ARBA" id="ARBA00024910"/>
    </source>
</evidence>
<reference evidence="11 12" key="1">
    <citation type="submission" date="2024-11" db="EMBL/GenBank/DDBJ databases">
        <authorList>
            <person name="Heng Y.C."/>
            <person name="Lim A.C.H."/>
            <person name="Lee J.K.Y."/>
            <person name="Kittelmann S."/>
        </authorList>
    </citation>
    <scope>NUCLEOTIDE SEQUENCE [LARGE SCALE GENOMIC DNA]</scope>
    <source>
        <strain evidence="11 12">WILCCON 0114</strain>
    </source>
</reference>
<dbReference type="Pfam" id="PF05164">
    <property type="entry name" value="ZapA"/>
    <property type="match status" value="1"/>
</dbReference>
<evidence type="ECO:0000313" key="11">
    <source>
        <dbReference type="EMBL" id="MFL0251696.1"/>
    </source>
</evidence>
<name>A0ABW8THN1_9CLOT</name>
<comment type="subcellular location">
    <subcellularLocation>
        <location evidence="1">Cytoplasm</location>
    </subcellularLocation>
</comment>
<dbReference type="InterPro" id="IPR007838">
    <property type="entry name" value="Cell_div_ZapA-like"/>
</dbReference>
<evidence type="ECO:0000256" key="1">
    <source>
        <dbReference type="ARBA" id="ARBA00004496"/>
    </source>
</evidence>
<evidence type="ECO:0000256" key="6">
    <source>
        <dbReference type="ARBA" id="ARBA00023306"/>
    </source>
</evidence>
<dbReference type="PANTHER" id="PTHR34981">
    <property type="entry name" value="CELL DIVISION PROTEIN ZAPA"/>
    <property type="match status" value="1"/>
</dbReference>
<sequence>MNVITIKINGIEYSLRGEEKEEYLRTVEKYVDKKIKNIMENNEKLSTADAAILTALNVADDMFKTGYENDELVDQVEIYKKRESDLKSELQKSKNEIEEIKKNNQIECDKLNESLLKSNNEKNELLAEIKELKALKEKDVQVEELTEQLALMENEIKKYKSMYEKCASENKDFKFTIHSLKYKVIDLENKYLENQIDLAKTKKQIVKDLKENRKK</sequence>
<feature type="coiled-coil region" evidence="10">
    <location>
        <begin position="69"/>
        <end position="169"/>
    </location>
</feature>
<evidence type="ECO:0000256" key="8">
    <source>
        <dbReference type="ARBA" id="ARBA00026068"/>
    </source>
</evidence>
<keyword evidence="3" id="KW-0963">Cytoplasm</keyword>
<organism evidence="11 12">
    <name type="scientific">Clostridium neuense</name>
    <dbReference type="NCBI Taxonomy" id="1728934"/>
    <lineage>
        <taxon>Bacteria</taxon>
        <taxon>Bacillati</taxon>
        <taxon>Bacillota</taxon>
        <taxon>Clostridia</taxon>
        <taxon>Eubacteriales</taxon>
        <taxon>Clostridiaceae</taxon>
        <taxon>Clostridium</taxon>
    </lineage>
</organism>
<gene>
    <name evidence="11" type="primary">zapA</name>
    <name evidence="11" type="ORF">ACJDT4_14860</name>
</gene>
<dbReference type="InterPro" id="IPR036192">
    <property type="entry name" value="Cell_div_ZapA-like_sf"/>
</dbReference>
<keyword evidence="12" id="KW-1185">Reference proteome</keyword>
<evidence type="ECO:0000256" key="3">
    <source>
        <dbReference type="ARBA" id="ARBA00022490"/>
    </source>
</evidence>
<dbReference type="Proteomes" id="UP001623592">
    <property type="component" value="Unassembled WGS sequence"/>
</dbReference>
<comment type="subunit">
    <text evidence="8">Homodimer. Interacts with FtsZ.</text>
</comment>
<dbReference type="Gene3D" id="6.10.250.790">
    <property type="match status" value="1"/>
</dbReference>
<dbReference type="SUPFAM" id="SSF102829">
    <property type="entry name" value="Cell division protein ZapA-like"/>
    <property type="match status" value="1"/>
</dbReference>
<keyword evidence="10" id="KW-0175">Coiled coil</keyword>
<evidence type="ECO:0000256" key="9">
    <source>
        <dbReference type="ARBA" id="ARBA00033158"/>
    </source>
</evidence>
<dbReference type="EMBL" id="JBJIAA010000012">
    <property type="protein sequence ID" value="MFL0251696.1"/>
    <property type="molecule type" value="Genomic_DNA"/>
</dbReference>
<evidence type="ECO:0000313" key="12">
    <source>
        <dbReference type="Proteomes" id="UP001623592"/>
    </source>
</evidence>
<keyword evidence="6" id="KW-0131">Cell cycle</keyword>
<evidence type="ECO:0000256" key="5">
    <source>
        <dbReference type="ARBA" id="ARBA00023210"/>
    </source>
</evidence>
<dbReference type="GO" id="GO:0051301">
    <property type="term" value="P:cell division"/>
    <property type="evidence" value="ECO:0007669"/>
    <property type="project" value="UniProtKB-KW"/>
</dbReference>
<dbReference type="InterPro" id="IPR053712">
    <property type="entry name" value="Bac_CellDiv_Activator"/>
</dbReference>
<evidence type="ECO:0000256" key="4">
    <source>
        <dbReference type="ARBA" id="ARBA00022618"/>
    </source>
</evidence>